<reference evidence="6" key="2">
    <citation type="journal article" date="2017" name="J. Anim. Genet.">
        <title>Multiple reference genome sequences of hot pepper reveal the massive evolution of plant disease resistance genes by retroduplication.</title>
        <authorList>
            <person name="Kim S."/>
            <person name="Park J."/>
            <person name="Yeom S.-I."/>
            <person name="Kim Y.-M."/>
            <person name="Seo E."/>
            <person name="Kim K.-T."/>
            <person name="Kim M.-S."/>
            <person name="Lee J.M."/>
            <person name="Cheong K."/>
            <person name="Shin H.-S."/>
            <person name="Kim S.-B."/>
            <person name="Han K."/>
            <person name="Lee J."/>
            <person name="Park M."/>
            <person name="Lee H.-A."/>
            <person name="Lee H.-Y."/>
            <person name="Lee Y."/>
            <person name="Oh S."/>
            <person name="Lee J.H."/>
            <person name="Choi E."/>
            <person name="Choi E."/>
            <person name="Lee S.E."/>
            <person name="Jeon J."/>
            <person name="Kim H."/>
            <person name="Choi G."/>
            <person name="Song H."/>
            <person name="Lee J."/>
            <person name="Lee S.-C."/>
            <person name="Kwon J.-K."/>
            <person name="Lee H.-Y."/>
            <person name="Koo N."/>
            <person name="Hong Y."/>
            <person name="Kim R.W."/>
            <person name="Kang W.-H."/>
            <person name="Huh J.H."/>
            <person name="Kang B.-C."/>
            <person name="Yang T.-J."/>
            <person name="Lee Y.-H."/>
            <person name="Bennetzen J.L."/>
            <person name="Choi D."/>
        </authorList>
    </citation>
    <scope>NUCLEOTIDE SEQUENCE [LARGE SCALE GENOMIC DNA]</scope>
    <source>
        <strain evidence="6">cv. PBC81</strain>
    </source>
</reference>
<keyword evidence="1" id="KW-0518">Myosin</keyword>
<evidence type="ECO:0000259" key="4">
    <source>
        <dbReference type="Pfam" id="PF00063"/>
    </source>
</evidence>
<dbReference type="GO" id="GO:0004325">
    <property type="term" value="F:ferrochelatase activity"/>
    <property type="evidence" value="ECO:0007669"/>
    <property type="project" value="InterPro"/>
</dbReference>
<name>A0A2G2UYL4_CAPBA</name>
<dbReference type="InterPro" id="IPR001015">
    <property type="entry name" value="Ferrochelatase"/>
</dbReference>
<keyword evidence="6" id="KW-1185">Reference proteome</keyword>
<dbReference type="Pfam" id="PF00063">
    <property type="entry name" value="Myosin_head"/>
    <property type="match status" value="1"/>
</dbReference>
<dbReference type="GO" id="GO:0003774">
    <property type="term" value="F:cytoskeletal motor activity"/>
    <property type="evidence" value="ECO:0007669"/>
    <property type="project" value="InterPro"/>
</dbReference>
<gene>
    <name evidence="5" type="ORF">CQW23_34609</name>
</gene>
<dbReference type="PANTHER" id="PTHR11108">
    <property type="entry name" value="FERROCHELATASE"/>
    <property type="match status" value="1"/>
</dbReference>
<protein>
    <recommendedName>
        <fullName evidence="4">Myosin motor domain-containing protein</fullName>
    </recommendedName>
</protein>
<keyword evidence="2" id="KW-0505">Motor protein</keyword>
<dbReference type="GO" id="GO:0006783">
    <property type="term" value="P:heme biosynthetic process"/>
    <property type="evidence" value="ECO:0007669"/>
    <property type="project" value="InterPro"/>
</dbReference>
<comment type="caution">
    <text evidence="5">The sequence shown here is derived from an EMBL/GenBank/DDBJ whole genome shotgun (WGS) entry which is preliminary data.</text>
</comment>
<dbReference type="Proteomes" id="UP000224567">
    <property type="component" value="Unassembled WGS sequence"/>
</dbReference>
<dbReference type="PANTHER" id="PTHR11108:SF10">
    <property type="entry name" value="RETROTRANSPOSON GAG DOMAIN-CONTAINING PROTEIN"/>
    <property type="match status" value="1"/>
</dbReference>
<feature type="region of interest" description="Disordered" evidence="3">
    <location>
        <begin position="465"/>
        <end position="492"/>
    </location>
</feature>
<dbReference type="EMBL" id="MLFT02001323">
    <property type="protein sequence ID" value="PHT25767.1"/>
    <property type="molecule type" value="Genomic_DNA"/>
</dbReference>
<evidence type="ECO:0000313" key="6">
    <source>
        <dbReference type="Proteomes" id="UP000224567"/>
    </source>
</evidence>
<dbReference type="SUPFAM" id="SSF52540">
    <property type="entry name" value="P-loop containing nucleoside triphosphate hydrolases"/>
    <property type="match status" value="1"/>
</dbReference>
<feature type="domain" description="Myosin motor" evidence="4">
    <location>
        <begin position="300"/>
        <end position="449"/>
    </location>
</feature>
<evidence type="ECO:0000256" key="2">
    <source>
        <dbReference type="ARBA" id="ARBA00023175"/>
    </source>
</evidence>
<dbReference type="GO" id="GO:0016459">
    <property type="term" value="C:myosin complex"/>
    <property type="evidence" value="ECO:0007669"/>
    <property type="project" value="UniProtKB-KW"/>
</dbReference>
<evidence type="ECO:0000256" key="3">
    <source>
        <dbReference type="SAM" id="MobiDB-lite"/>
    </source>
</evidence>
<dbReference type="AlphaFoldDB" id="A0A2G2UYL4"/>
<dbReference type="InterPro" id="IPR001609">
    <property type="entry name" value="Myosin_head_motor_dom-like"/>
</dbReference>
<proteinExistence type="predicted"/>
<dbReference type="OrthoDB" id="1299588at2759"/>
<dbReference type="STRING" id="33114.A0A2G2UYL4"/>
<evidence type="ECO:0000256" key="1">
    <source>
        <dbReference type="ARBA" id="ARBA00023123"/>
    </source>
</evidence>
<organism evidence="5 6">
    <name type="scientific">Capsicum baccatum</name>
    <name type="common">Peruvian pepper</name>
    <dbReference type="NCBI Taxonomy" id="33114"/>
    <lineage>
        <taxon>Eukaryota</taxon>
        <taxon>Viridiplantae</taxon>
        <taxon>Streptophyta</taxon>
        <taxon>Embryophyta</taxon>
        <taxon>Tracheophyta</taxon>
        <taxon>Spermatophyta</taxon>
        <taxon>Magnoliopsida</taxon>
        <taxon>eudicotyledons</taxon>
        <taxon>Gunneridae</taxon>
        <taxon>Pentapetalae</taxon>
        <taxon>asterids</taxon>
        <taxon>lamiids</taxon>
        <taxon>Solanales</taxon>
        <taxon>Solanaceae</taxon>
        <taxon>Solanoideae</taxon>
        <taxon>Capsiceae</taxon>
        <taxon>Capsicum</taxon>
    </lineage>
</organism>
<dbReference type="InterPro" id="IPR027417">
    <property type="entry name" value="P-loop_NTPase"/>
</dbReference>
<dbReference type="InterPro" id="IPR036961">
    <property type="entry name" value="Kinesin_motor_dom_sf"/>
</dbReference>
<sequence length="492" mass="54902">MDAHNMFDEISTRVFTEEVEETSSSAILLGDLDDIQSTRVLDESVHSCFHKLVAEVQPDTPIKMLDEEALCLERSKVQLFNECSPRNMSKSVDVHGSVMNLCVWDLSISSKLKDLTVYTLNTKLLIFLGSTSTFGFIANANSMTQVWDPGQKRYELVLRKSKVDNTYSDVNHVFDDSSKRATSRELQPIGNEAPKAICIARLQGCIRSMADLIGMELRNFSTLAELKGLVGAQGDKIIVCPPTLSLYEVVAIQTCQNDYRSLYVIESELELMKVPSIVVAYVVHKAILSESKRFSVLGSCGKFKTMIRLMCYVAHLGGHRFVEECTVAQQVLKSNPVFKVLNNFDAIQSKFSSHNGIFVEIQLAKLGKTYGLAMGKTSSFIIIILEQNHHCFFLLSEVLMEINKMCKLRGTKAFSYMKRSYCLAGITDAYDTPNIEKVMKIVGLSKAEQVVLPYKSDIPQAVWNPPLTRRGSPQPKCAARVGVSESDTPQDI</sequence>
<dbReference type="GO" id="GO:0005524">
    <property type="term" value="F:ATP binding"/>
    <property type="evidence" value="ECO:0007669"/>
    <property type="project" value="InterPro"/>
</dbReference>
<reference evidence="5 6" key="1">
    <citation type="journal article" date="2017" name="Genome Biol.">
        <title>New reference genome sequences of hot pepper reveal the massive evolution of plant disease-resistance genes by retroduplication.</title>
        <authorList>
            <person name="Kim S."/>
            <person name="Park J."/>
            <person name="Yeom S.I."/>
            <person name="Kim Y.M."/>
            <person name="Seo E."/>
            <person name="Kim K.T."/>
            <person name="Kim M.S."/>
            <person name="Lee J.M."/>
            <person name="Cheong K."/>
            <person name="Shin H.S."/>
            <person name="Kim S.B."/>
            <person name="Han K."/>
            <person name="Lee J."/>
            <person name="Park M."/>
            <person name="Lee H.A."/>
            <person name="Lee H.Y."/>
            <person name="Lee Y."/>
            <person name="Oh S."/>
            <person name="Lee J.H."/>
            <person name="Choi E."/>
            <person name="Choi E."/>
            <person name="Lee S.E."/>
            <person name="Jeon J."/>
            <person name="Kim H."/>
            <person name="Choi G."/>
            <person name="Song H."/>
            <person name="Lee J."/>
            <person name="Lee S.C."/>
            <person name="Kwon J.K."/>
            <person name="Lee H.Y."/>
            <person name="Koo N."/>
            <person name="Hong Y."/>
            <person name="Kim R.W."/>
            <person name="Kang W.H."/>
            <person name="Huh J.H."/>
            <person name="Kang B.C."/>
            <person name="Yang T.J."/>
            <person name="Lee Y.H."/>
            <person name="Bennetzen J.L."/>
            <person name="Choi D."/>
        </authorList>
    </citation>
    <scope>NUCLEOTIDE SEQUENCE [LARGE SCALE GENOMIC DNA]</scope>
    <source>
        <strain evidence="6">cv. PBC81</strain>
    </source>
</reference>
<accession>A0A2G2UYL4</accession>
<dbReference type="Gene3D" id="3.40.850.10">
    <property type="entry name" value="Kinesin motor domain"/>
    <property type="match status" value="1"/>
</dbReference>
<evidence type="ECO:0000313" key="5">
    <source>
        <dbReference type="EMBL" id="PHT25767.1"/>
    </source>
</evidence>
<dbReference type="GO" id="GO:0005739">
    <property type="term" value="C:mitochondrion"/>
    <property type="evidence" value="ECO:0007669"/>
    <property type="project" value="TreeGrafter"/>
</dbReference>